<dbReference type="Proteomes" id="UP000618795">
    <property type="component" value="Unassembled WGS sequence"/>
</dbReference>
<accession>A0A918ID35</accession>
<feature type="region of interest" description="Disordered" evidence="1">
    <location>
        <begin position="1"/>
        <end position="99"/>
    </location>
</feature>
<evidence type="ECO:0000313" key="3">
    <source>
        <dbReference type="Proteomes" id="UP000618795"/>
    </source>
</evidence>
<comment type="caution">
    <text evidence="2">The sequence shown here is derived from an EMBL/GenBank/DDBJ whole genome shotgun (WGS) entry which is preliminary data.</text>
</comment>
<organism evidence="2 3">
    <name type="scientific">Streptomyces filipinensis</name>
    <dbReference type="NCBI Taxonomy" id="66887"/>
    <lineage>
        <taxon>Bacteria</taxon>
        <taxon>Bacillati</taxon>
        <taxon>Actinomycetota</taxon>
        <taxon>Actinomycetes</taxon>
        <taxon>Kitasatosporales</taxon>
        <taxon>Streptomycetaceae</taxon>
        <taxon>Streptomyces</taxon>
    </lineage>
</organism>
<dbReference type="AlphaFoldDB" id="A0A918ID35"/>
<gene>
    <name evidence="2" type="ORF">GCM10010260_40230</name>
</gene>
<sequence>MASPCAAVWNAGAWTPGTRNGRVSDPSGGGRSDLAPRPGFRYGRAGAAVLRRPKPPDRTERGAGLGIGGEVTAPEGEGRARRRVPHADHRAKGGDRPPA</sequence>
<reference evidence="2" key="2">
    <citation type="submission" date="2020-09" db="EMBL/GenBank/DDBJ databases">
        <authorList>
            <person name="Sun Q."/>
            <person name="Ohkuma M."/>
        </authorList>
    </citation>
    <scope>NUCLEOTIDE SEQUENCE</scope>
    <source>
        <strain evidence="2">JCM 4369</strain>
    </source>
</reference>
<evidence type="ECO:0000256" key="1">
    <source>
        <dbReference type="SAM" id="MobiDB-lite"/>
    </source>
</evidence>
<dbReference type="EMBL" id="BMTD01000008">
    <property type="protein sequence ID" value="GGU99829.1"/>
    <property type="molecule type" value="Genomic_DNA"/>
</dbReference>
<evidence type="ECO:0000313" key="2">
    <source>
        <dbReference type="EMBL" id="GGU99829.1"/>
    </source>
</evidence>
<name>A0A918ID35_9ACTN</name>
<feature type="compositionally biased region" description="Basic and acidic residues" evidence="1">
    <location>
        <begin position="85"/>
        <end position="99"/>
    </location>
</feature>
<proteinExistence type="predicted"/>
<keyword evidence="3" id="KW-1185">Reference proteome</keyword>
<reference evidence="2" key="1">
    <citation type="journal article" date="2014" name="Int. J. Syst. Evol. Microbiol.">
        <title>Complete genome sequence of Corynebacterium casei LMG S-19264T (=DSM 44701T), isolated from a smear-ripened cheese.</title>
        <authorList>
            <consortium name="US DOE Joint Genome Institute (JGI-PGF)"/>
            <person name="Walter F."/>
            <person name="Albersmeier A."/>
            <person name="Kalinowski J."/>
            <person name="Ruckert C."/>
        </authorList>
    </citation>
    <scope>NUCLEOTIDE SEQUENCE</scope>
    <source>
        <strain evidence="2">JCM 4369</strain>
    </source>
</reference>
<protein>
    <submittedName>
        <fullName evidence="2">Uncharacterized protein</fullName>
    </submittedName>
</protein>